<feature type="compositionally biased region" description="Polar residues" evidence="7">
    <location>
        <begin position="184"/>
        <end position="202"/>
    </location>
</feature>
<feature type="region of interest" description="Disordered" evidence="7">
    <location>
        <begin position="1034"/>
        <end position="1139"/>
    </location>
</feature>
<comment type="caution">
    <text evidence="10">The sequence shown here is derived from an EMBL/GenBank/DDBJ whole genome shotgun (WGS) entry which is preliminary data.</text>
</comment>
<dbReference type="InterPro" id="IPR010911">
    <property type="entry name" value="Rab_BD"/>
</dbReference>
<reference evidence="11" key="1">
    <citation type="journal article" date="2019" name="IScience">
        <title>Narwhal Genome Reveals Long-Term Low Genetic Diversity despite Current Large Abundance Size.</title>
        <authorList>
            <person name="Westbury M.V."/>
            <person name="Petersen B."/>
            <person name="Garde E."/>
            <person name="Heide-Jorgensen M.P."/>
            <person name="Lorenzen E.D."/>
        </authorList>
    </citation>
    <scope>NUCLEOTIDE SEQUENCE [LARGE SCALE GENOMIC DNA]</scope>
</reference>
<evidence type="ECO:0000256" key="2">
    <source>
        <dbReference type="ARBA" id="ARBA00022475"/>
    </source>
</evidence>
<feature type="compositionally biased region" description="Polar residues" evidence="7">
    <location>
        <begin position="230"/>
        <end position="240"/>
    </location>
</feature>
<feature type="compositionally biased region" description="Polar residues" evidence="7">
    <location>
        <begin position="925"/>
        <end position="936"/>
    </location>
</feature>
<feature type="compositionally biased region" description="Basic and acidic residues" evidence="7">
    <location>
        <begin position="564"/>
        <end position="574"/>
    </location>
</feature>
<name>A0A4V5P816_MONMO</name>
<dbReference type="CDD" id="cd04020">
    <property type="entry name" value="C2B_SLP_1-2-3-4"/>
    <property type="match status" value="1"/>
</dbReference>
<feature type="compositionally biased region" description="Basic and acidic residues" evidence="7">
    <location>
        <begin position="363"/>
        <end position="375"/>
    </location>
</feature>
<evidence type="ECO:0000259" key="8">
    <source>
        <dbReference type="PROSITE" id="PS50004"/>
    </source>
</evidence>
<feature type="compositionally biased region" description="Polar residues" evidence="7">
    <location>
        <begin position="1037"/>
        <end position="1060"/>
    </location>
</feature>
<feature type="compositionally biased region" description="Basic and acidic residues" evidence="7">
    <location>
        <begin position="600"/>
        <end position="610"/>
    </location>
</feature>
<keyword evidence="3" id="KW-0268">Exocytosis</keyword>
<protein>
    <recommendedName>
        <fullName evidence="6">Synaptotagmin-like protein 2</fullName>
    </recommendedName>
</protein>
<feature type="region of interest" description="Disordered" evidence="7">
    <location>
        <begin position="1430"/>
        <end position="1455"/>
    </location>
</feature>
<keyword evidence="2" id="KW-1003">Cell membrane</keyword>
<dbReference type="InterPro" id="IPR043567">
    <property type="entry name" value="SYTL1-5_C2B"/>
</dbReference>
<evidence type="ECO:0000256" key="6">
    <source>
        <dbReference type="ARBA" id="ARBA00072164"/>
    </source>
</evidence>
<feature type="region of interest" description="Disordered" evidence="7">
    <location>
        <begin position="919"/>
        <end position="951"/>
    </location>
</feature>
<dbReference type="FunFam" id="2.60.40.150:FF:000006">
    <property type="entry name" value="Synaptotagmin-like 5, isoform CRA_a"/>
    <property type="match status" value="1"/>
</dbReference>
<evidence type="ECO:0000256" key="7">
    <source>
        <dbReference type="SAM" id="MobiDB-lite"/>
    </source>
</evidence>
<feature type="compositionally biased region" description="Basic and acidic residues" evidence="7">
    <location>
        <begin position="1075"/>
        <end position="1098"/>
    </location>
</feature>
<feature type="compositionally biased region" description="Basic and acidic residues" evidence="7">
    <location>
        <begin position="1219"/>
        <end position="1243"/>
    </location>
</feature>
<feature type="region of interest" description="Disordered" evidence="7">
    <location>
        <begin position="795"/>
        <end position="835"/>
    </location>
</feature>
<dbReference type="GO" id="GO:0042043">
    <property type="term" value="F:neurexin family protein binding"/>
    <property type="evidence" value="ECO:0007669"/>
    <property type="project" value="TreeGrafter"/>
</dbReference>
<organism evidence="10 11">
    <name type="scientific">Monodon monoceros</name>
    <name type="common">Narwhal</name>
    <name type="synonym">Ceratodon monodon</name>
    <dbReference type="NCBI Taxonomy" id="40151"/>
    <lineage>
        <taxon>Eukaryota</taxon>
        <taxon>Metazoa</taxon>
        <taxon>Chordata</taxon>
        <taxon>Craniata</taxon>
        <taxon>Vertebrata</taxon>
        <taxon>Euteleostomi</taxon>
        <taxon>Mammalia</taxon>
        <taxon>Eutheria</taxon>
        <taxon>Laurasiatheria</taxon>
        <taxon>Artiodactyla</taxon>
        <taxon>Whippomorpha</taxon>
        <taxon>Cetacea</taxon>
        <taxon>Odontoceti</taxon>
        <taxon>Monodontidae</taxon>
        <taxon>Monodon</taxon>
    </lineage>
</organism>
<dbReference type="PROSITE" id="PS50916">
    <property type="entry name" value="RABBD"/>
    <property type="match status" value="1"/>
</dbReference>
<dbReference type="GO" id="GO:0070382">
    <property type="term" value="C:exocytic vesicle"/>
    <property type="evidence" value="ECO:0007669"/>
    <property type="project" value="TreeGrafter"/>
</dbReference>
<evidence type="ECO:0000313" key="10">
    <source>
        <dbReference type="EMBL" id="TKC42020.1"/>
    </source>
</evidence>
<evidence type="ECO:0000256" key="5">
    <source>
        <dbReference type="ARBA" id="ARBA00023136"/>
    </source>
</evidence>
<keyword evidence="4" id="KW-0677">Repeat</keyword>
<dbReference type="GO" id="GO:0031267">
    <property type="term" value="F:small GTPase binding"/>
    <property type="evidence" value="ECO:0007669"/>
    <property type="project" value="InterPro"/>
</dbReference>
<accession>A0A4V5P816</accession>
<feature type="domain" description="C2" evidence="8">
    <location>
        <begin position="1493"/>
        <end position="1618"/>
    </location>
</feature>
<feature type="compositionally biased region" description="Basic and acidic residues" evidence="7">
    <location>
        <begin position="413"/>
        <end position="425"/>
    </location>
</feature>
<feature type="region of interest" description="Disordered" evidence="7">
    <location>
        <begin position="175"/>
        <end position="382"/>
    </location>
</feature>
<feature type="compositionally biased region" description="Polar residues" evidence="7">
    <location>
        <begin position="309"/>
        <end position="322"/>
    </location>
</feature>
<dbReference type="InterPro" id="IPR000008">
    <property type="entry name" value="C2_dom"/>
</dbReference>
<dbReference type="InterPro" id="IPR035892">
    <property type="entry name" value="C2_domain_sf"/>
</dbReference>
<feature type="region of interest" description="Disordered" evidence="7">
    <location>
        <begin position="413"/>
        <end position="611"/>
    </location>
</feature>
<feature type="domain" description="C2" evidence="8">
    <location>
        <begin position="1633"/>
        <end position="1762"/>
    </location>
</feature>
<evidence type="ECO:0000256" key="3">
    <source>
        <dbReference type="ARBA" id="ARBA00022483"/>
    </source>
</evidence>
<feature type="compositionally biased region" description="Polar residues" evidence="7">
    <location>
        <begin position="449"/>
        <end position="472"/>
    </location>
</feature>
<evidence type="ECO:0000256" key="1">
    <source>
        <dbReference type="ARBA" id="ARBA00004236"/>
    </source>
</evidence>
<dbReference type="FunFam" id="2.60.40.150:FF:000040">
    <property type="entry name" value="synaptotagmin-like protein 2 isoform X2"/>
    <property type="match status" value="1"/>
</dbReference>
<feature type="compositionally biased region" description="Basic and acidic residues" evidence="7">
    <location>
        <begin position="143"/>
        <end position="153"/>
    </location>
</feature>
<proteinExistence type="predicted"/>
<feature type="compositionally biased region" description="Basic and acidic residues" evidence="7">
    <location>
        <begin position="497"/>
        <end position="527"/>
    </location>
</feature>
<feature type="non-terminal residue" evidence="10">
    <location>
        <position position="1"/>
    </location>
</feature>
<dbReference type="EMBL" id="RWIC01000584">
    <property type="protein sequence ID" value="TKC42020.1"/>
    <property type="molecule type" value="Genomic_DNA"/>
</dbReference>
<sequence>RLPDPTQLLFEITKSVYGKCYLSVASAPGLKAALVQQQPSGKGEDYTHNTSKRSFSLEMKGDKLEEEQEVIMKVLQRDAALKRAEEERVRHLPEKIKDDQQLKNMSGQWFYEAKAKRHREKIHGADIIRASMRKKRHQGAAEQSKDRVNRAKESWVNNVNKDALLPPELTGVVEEPEEDVAPANPSSSVVNPASTMIDTSQESTRKSAVSPAKQRKNPFNSSMLPEDHLSQQIKNEQSKNGRAGFFQTSKEDELSESKEESSILDISSQKLEKTKQTFPGPENGSQIKAPIPNARKMIYKSHDLKQDDNQSFPRQRTDSLNTRGAPRGILKRNSSSSSTDSETVRFPQNVEPKSKIVSPGLTIHERISEKEHSLEDDSSSNSLEPLKHVRFSAVKDELPQSLGLVHGREVGEFSVLESDRLKNGTEDAGDIDEFCNDPKPSQYRKPSLFQPSASSPSTSKNETHQPTTSGSFPINEHHSPKEVLTTRAQSTENSHTINEHKANSSELSRLESKLSRSPADELSHVEPESSQVPHLSSRDHQQGKPPLLKSLKAKTSSCSGPHATEIRKTTDDSISKVLDWFNRSSHSDDKKSSLEYSQEIEPKEKTDSKSRIAVALVTGDTSQKENGSKALLSTKVELTPVGSDSTFQVEENMPFGNGKNVNIKPKSINLSPQGKESPGILQPFEISSPNQESKTVDYSQGSKNVGEGIGVLPPTNNYSYSVCKGSHAEDQVPCNTKDVDSLGEEEPKLCVYEKNRRKSEVNFDSSTVFEQWSLKDNVKAERESKGRDSYILKASSESETIESPPEATNNKSPWKEPKVQLQEAGEVPQNQVQREKYKRVSDRISFWEGEKATANLTHKEPTSSFCQERLSAKAYQPVRSMDSLSTGCSKYNNQVTAKQVVLDKDGQAAHLCHFYSSNKSKETRPQISGPSKNDPSAGQPGKVSLFQSKTTEPIRRLPVTDSLHYEKDITLPPLQLPSNVGSEIHTSLEKDRSLIGEWNPNFKVISLKERMDEPNTEQVYNHSQFENLRKFWDLGANPNSQDNIEKNTTTSQKNSVPFNSQKREEFSDIKSSGKNTHERETLLSQKKVPEREEIEKLNSKGTLQVLPNESTFPLRPPRKSTHQLPGYESSKENMGKNTEGFVTPVFKEDKDYSDREIQEIQESLVKTSVFSKDYRDAFNDSLQKLLSEASSPVIQPSGGKVHKKQGLEPGISENRTWPRKTDFADTEEEAKRPKEIINEHIDKPVAPPKVNSNTLTASLDRLLKEATGPPPSPSQTKCEPATTRVDSESEESRVYEKGIEWSQNTSAYQREILASFPEAETLGNSALSQKAQSGSGEEPSPVLKTLERSAARKMPSKSLEDVASDSSNQAKVDNLPEELVRSAEDDQKADQEPDTNECIPGMPSRPDNQFSHPDKLKRMSKSVPAFLQDEASLSFNDDRETDTTSEGSYQLSRHKKSLSSLTNLSSSSGMTSLSSVSGSVMSVYSGDFGNLEVKGNIQFAIDYVDSLKELHVFVAQCKDLAAADIKKQRSDPYVKTYLLPDKGKMGKKKTLVVKKTLNPVYNEILRYKIDRQILKTQKLNLSVWHRDTFKRNSFLGEVELDLETWDWDNKQNKQLKWYPLKRKTAPVAFEAENRGEMKLALQYVPEPMPGKKLPTTGEVHIWVKECLDLPLLRGSHLNSFVKCTILPDTSRKSRQKTRAVGKTTNPVFNHTMVYDGFRPEDLTEACVELTVWDHYKLTNQFLGGLRIGFGTGKSYGTEVDWMDSTSEEVALWEKMVNSPNTWIEATLPLRMLLIAKISK</sequence>
<keyword evidence="5" id="KW-0472">Membrane</keyword>
<feature type="compositionally biased region" description="Polar residues" evidence="7">
    <location>
        <begin position="1324"/>
        <end position="1335"/>
    </location>
</feature>
<dbReference type="PANTHER" id="PTHR45716">
    <property type="entry name" value="BITESIZE, ISOFORM I"/>
    <property type="match status" value="1"/>
</dbReference>
<dbReference type="Gene3D" id="6.10.250.3000">
    <property type="match status" value="1"/>
</dbReference>
<evidence type="ECO:0000313" key="11">
    <source>
        <dbReference type="Proteomes" id="UP000308365"/>
    </source>
</evidence>
<evidence type="ECO:0000256" key="4">
    <source>
        <dbReference type="ARBA" id="ARBA00022737"/>
    </source>
</evidence>
<dbReference type="Gene3D" id="2.60.40.150">
    <property type="entry name" value="C2 domain"/>
    <property type="match status" value="2"/>
</dbReference>
<feature type="compositionally biased region" description="Basic and acidic residues" evidence="7">
    <location>
        <begin position="1378"/>
        <end position="1391"/>
    </location>
</feature>
<dbReference type="SUPFAM" id="SSF49562">
    <property type="entry name" value="C2 domain (Calcium/lipid-binding domain, CaLB)"/>
    <property type="match status" value="2"/>
</dbReference>
<dbReference type="PROSITE" id="PS50004">
    <property type="entry name" value="C2"/>
    <property type="match status" value="2"/>
</dbReference>
<feature type="compositionally biased region" description="Polar residues" evidence="7">
    <location>
        <begin position="1099"/>
        <end position="1111"/>
    </location>
</feature>
<feature type="compositionally biased region" description="Polar residues" evidence="7">
    <location>
        <begin position="486"/>
        <end position="496"/>
    </location>
</feature>
<dbReference type="PANTHER" id="PTHR45716:SF5">
    <property type="entry name" value="SYNAPTOTAGMIN-LIKE PROTEIN 2"/>
    <property type="match status" value="1"/>
</dbReference>
<dbReference type="SMART" id="SM00239">
    <property type="entry name" value="C2"/>
    <property type="match status" value="2"/>
</dbReference>
<feature type="compositionally biased region" description="Basic and acidic residues" evidence="7">
    <location>
        <begin position="249"/>
        <end position="261"/>
    </location>
</feature>
<feature type="domain" description="RabBD" evidence="9">
    <location>
        <begin position="57"/>
        <end position="113"/>
    </location>
</feature>
<evidence type="ECO:0000259" key="9">
    <source>
        <dbReference type="PROSITE" id="PS50916"/>
    </source>
</evidence>
<feature type="region of interest" description="Disordered" evidence="7">
    <location>
        <begin position="1324"/>
        <end position="1415"/>
    </location>
</feature>
<dbReference type="GO" id="GO:0006886">
    <property type="term" value="P:intracellular protein transport"/>
    <property type="evidence" value="ECO:0007669"/>
    <property type="project" value="InterPro"/>
</dbReference>
<dbReference type="GO" id="GO:0005886">
    <property type="term" value="C:plasma membrane"/>
    <property type="evidence" value="ECO:0007669"/>
    <property type="project" value="UniProtKB-SubCell"/>
</dbReference>
<dbReference type="Proteomes" id="UP000308365">
    <property type="component" value="Unassembled WGS sequence"/>
</dbReference>
<feature type="compositionally biased region" description="Low complexity" evidence="7">
    <location>
        <begin position="795"/>
        <end position="808"/>
    </location>
</feature>
<comment type="subcellular location">
    <subcellularLocation>
        <location evidence="1">Cell membrane</location>
    </subcellularLocation>
</comment>
<feature type="region of interest" description="Disordered" evidence="7">
    <location>
        <begin position="132"/>
        <end position="155"/>
    </location>
</feature>
<feature type="compositionally biased region" description="Basic and acidic residues" evidence="7">
    <location>
        <begin position="1285"/>
        <end position="1299"/>
    </location>
</feature>
<dbReference type="Pfam" id="PF00168">
    <property type="entry name" value="C2"/>
    <property type="match status" value="2"/>
</dbReference>
<feature type="region of interest" description="Disordered" evidence="7">
    <location>
        <begin position="1189"/>
        <end position="1304"/>
    </location>
</feature>
<gene>
    <name evidence="10" type="ORF">EI555_004928</name>
</gene>
<dbReference type="GO" id="GO:0006887">
    <property type="term" value="P:exocytosis"/>
    <property type="evidence" value="ECO:0007669"/>
    <property type="project" value="UniProtKB-KW"/>
</dbReference>